<reference evidence="2" key="1">
    <citation type="submission" date="2017-09" db="EMBL/GenBank/DDBJ databases">
        <title>Depth-based differentiation of microbial function through sediment-hosted aquifers and enrichment of novel symbionts in the deep terrestrial subsurface.</title>
        <authorList>
            <person name="Probst A.J."/>
            <person name="Ladd B."/>
            <person name="Jarett J.K."/>
            <person name="Geller-Mcgrath D.E."/>
            <person name="Sieber C.M.K."/>
            <person name="Emerson J.B."/>
            <person name="Anantharaman K."/>
            <person name="Thomas B.C."/>
            <person name="Malmstrom R."/>
            <person name="Stieglmeier M."/>
            <person name="Klingl A."/>
            <person name="Woyke T."/>
            <person name="Ryan C.M."/>
            <person name="Banfield J.F."/>
        </authorList>
    </citation>
    <scope>NUCLEOTIDE SEQUENCE [LARGE SCALE GENOMIC DNA]</scope>
</reference>
<dbReference type="AlphaFoldDB" id="A0A2M7X554"/>
<comment type="caution">
    <text evidence="1">The sequence shown here is derived from an EMBL/GenBank/DDBJ whole genome shotgun (WGS) entry which is preliminary data.</text>
</comment>
<proteinExistence type="predicted"/>
<sequence length="79" mass="9549">MIFLIEYNRQKGNVVTFRKFRDSERIKAEKKRFELELDLNRKKVGHEVVLLEAVEESLLRHTHRRYFESLYKIATSTGH</sequence>
<dbReference type="Proteomes" id="UP000231195">
    <property type="component" value="Unassembled WGS sequence"/>
</dbReference>
<accession>A0A2M7X554</accession>
<dbReference type="EMBL" id="PFWZ01000018">
    <property type="protein sequence ID" value="PJA41249.1"/>
    <property type="molecule type" value="Genomic_DNA"/>
</dbReference>
<evidence type="ECO:0000313" key="2">
    <source>
        <dbReference type="Proteomes" id="UP000231195"/>
    </source>
</evidence>
<organism evidence="1 2">
    <name type="scientific">candidate division WWE3 bacterium CG_4_9_14_3_um_filter_39_7</name>
    <dbReference type="NCBI Taxonomy" id="1975080"/>
    <lineage>
        <taxon>Bacteria</taxon>
        <taxon>Katanobacteria</taxon>
    </lineage>
</organism>
<evidence type="ECO:0000313" key="1">
    <source>
        <dbReference type="EMBL" id="PJA41249.1"/>
    </source>
</evidence>
<gene>
    <name evidence="1" type="ORF">CO179_00295</name>
</gene>
<protein>
    <submittedName>
        <fullName evidence="1">Uncharacterized protein</fullName>
    </submittedName>
</protein>
<name>A0A2M7X554_UNCKA</name>